<gene>
    <name evidence="2" type="ORF">Fcan01_18169</name>
</gene>
<proteinExistence type="predicted"/>
<protein>
    <recommendedName>
        <fullName evidence="1">BD-FAE-like domain-containing protein</fullName>
    </recommendedName>
</protein>
<name>A0A226DNM4_FOLCA</name>
<organism evidence="2 3">
    <name type="scientific">Folsomia candida</name>
    <name type="common">Springtail</name>
    <dbReference type="NCBI Taxonomy" id="158441"/>
    <lineage>
        <taxon>Eukaryota</taxon>
        <taxon>Metazoa</taxon>
        <taxon>Ecdysozoa</taxon>
        <taxon>Arthropoda</taxon>
        <taxon>Hexapoda</taxon>
        <taxon>Collembola</taxon>
        <taxon>Entomobryomorpha</taxon>
        <taxon>Isotomoidea</taxon>
        <taxon>Isotomidae</taxon>
        <taxon>Proisotominae</taxon>
        <taxon>Folsomia</taxon>
    </lineage>
</organism>
<dbReference type="EMBL" id="LNIX01000014">
    <property type="protein sequence ID" value="OXA46833.1"/>
    <property type="molecule type" value="Genomic_DNA"/>
</dbReference>
<evidence type="ECO:0000313" key="3">
    <source>
        <dbReference type="Proteomes" id="UP000198287"/>
    </source>
</evidence>
<keyword evidence="3" id="KW-1185">Reference proteome</keyword>
<dbReference type="AlphaFoldDB" id="A0A226DNM4"/>
<dbReference type="InterPro" id="IPR049492">
    <property type="entry name" value="BD-FAE-like_dom"/>
</dbReference>
<reference evidence="2 3" key="1">
    <citation type="submission" date="2015-12" db="EMBL/GenBank/DDBJ databases">
        <title>The genome of Folsomia candida.</title>
        <authorList>
            <person name="Faddeeva A."/>
            <person name="Derks M.F."/>
            <person name="Anvar Y."/>
            <person name="Smit S."/>
            <person name="Van Straalen N."/>
            <person name="Roelofs D."/>
        </authorList>
    </citation>
    <scope>NUCLEOTIDE SEQUENCE [LARGE SCALE GENOMIC DNA]</scope>
    <source>
        <strain evidence="2 3">VU population</strain>
        <tissue evidence="2">Whole body</tissue>
    </source>
</reference>
<dbReference type="Proteomes" id="UP000198287">
    <property type="component" value="Unassembled WGS sequence"/>
</dbReference>
<comment type="caution">
    <text evidence="2">The sequence shown here is derived from an EMBL/GenBank/DDBJ whole genome shotgun (WGS) entry which is preliminary data.</text>
</comment>
<dbReference type="Gene3D" id="3.40.50.1820">
    <property type="entry name" value="alpha/beta hydrolase"/>
    <property type="match status" value="1"/>
</dbReference>
<dbReference type="SUPFAM" id="SSF53474">
    <property type="entry name" value="alpha/beta-Hydrolases"/>
    <property type="match status" value="1"/>
</dbReference>
<sequence length="148" mass="16609">MDIYLPSNDTTRVSKPVTFAIFGASSGGHLAAMYGYAWDKSTRSVKIVVNIVGPTDLTVPAYENHPEPERFFNCVGPCLHAECPEMYERASPIYHVDADSPRTIGFFGTLDFLILPSQMYSLQAKLVEAGVVNKFTLYPGEHWDNWWD</sequence>
<dbReference type="Pfam" id="PF20434">
    <property type="entry name" value="BD-FAE"/>
    <property type="match status" value="1"/>
</dbReference>
<evidence type="ECO:0000313" key="2">
    <source>
        <dbReference type="EMBL" id="OXA46833.1"/>
    </source>
</evidence>
<evidence type="ECO:0000259" key="1">
    <source>
        <dbReference type="Pfam" id="PF20434"/>
    </source>
</evidence>
<accession>A0A226DNM4</accession>
<dbReference type="InterPro" id="IPR029058">
    <property type="entry name" value="AB_hydrolase_fold"/>
</dbReference>
<feature type="domain" description="BD-FAE-like" evidence="1">
    <location>
        <begin position="16"/>
        <end position="126"/>
    </location>
</feature>